<dbReference type="Pfam" id="PF00069">
    <property type="entry name" value="Pkinase"/>
    <property type="match status" value="1"/>
</dbReference>
<dbReference type="InterPro" id="IPR050660">
    <property type="entry name" value="NEK_Ser/Thr_kinase"/>
</dbReference>
<keyword evidence="6" id="KW-0067">ATP-binding</keyword>
<organism evidence="11 12">
    <name type="scientific">Aduncisulcus paluster</name>
    <dbReference type="NCBI Taxonomy" id="2918883"/>
    <lineage>
        <taxon>Eukaryota</taxon>
        <taxon>Metamonada</taxon>
        <taxon>Carpediemonas-like organisms</taxon>
        <taxon>Aduncisulcus</taxon>
    </lineage>
</organism>
<protein>
    <recommendedName>
        <fullName evidence="1">non-specific serine/threonine protein kinase</fullName>
        <ecNumber evidence="1">2.7.11.1</ecNumber>
    </recommendedName>
</protein>
<keyword evidence="4" id="KW-0547">Nucleotide-binding</keyword>
<dbReference type="EC" id="2.7.11.1" evidence="1"/>
<evidence type="ECO:0000256" key="3">
    <source>
        <dbReference type="ARBA" id="ARBA00022679"/>
    </source>
</evidence>
<dbReference type="SMART" id="SM00220">
    <property type="entry name" value="S_TKc"/>
    <property type="match status" value="1"/>
</dbReference>
<evidence type="ECO:0000256" key="4">
    <source>
        <dbReference type="ARBA" id="ARBA00022741"/>
    </source>
</evidence>
<keyword evidence="12" id="KW-1185">Reference proteome</keyword>
<evidence type="ECO:0000313" key="11">
    <source>
        <dbReference type="EMBL" id="GKT31776.1"/>
    </source>
</evidence>
<dbReference type="PROSITE" id="PS50011">
    <property type="entry name" value="PROTEIN_KINASE_DOM"/>
    <property type="match status" value="1"/>
</dbReference>
<keyword evidence="5" id="KW-0418">Kinase</keyword>
<feature type="compositionally biased region" description="Basic and acidic residues" evidence="9">
    <location>
        <begin position="296"/>
        <end position="308"/>
    </location>
</feature>
<evidence type="ECO:0000256" key="9">
    <source>
        <dbReference type="SAM" id="MobiDB-lite"/>
    </source>
</evidence>
<dbReference type="PANTHER" id="PTHR43671:SF98">
    <property type="entry name" value="SERINE_THREONINE-PROTEIN KINASE NEK11"/>
    <property type="match status" value="1"/>
</dbReference>
<dbReference type="InterPro" id="IPR008271">
    <property type="entry name" value="Ser/Thr_kinase_AS"/>
</dbReference>
<comment type="catalytic activity">
    <reaction evidence="7">
        <text>L-threonyl-[protein] + ATP = O-phospho-L-threonyl-[protein] + ADP + H(+)</text>
        <dbReference type="Rhea" id="RHEA:46608"/>
        <dbReference type="Rhea" id="RHEA-COMP:11060"/>
        <dbReference type="Rhea" id="RHEA-COMP:11605"/>
        <dbReference type="ChEBI" id="CHEBI:15378"/>
        <dbReference type="ChEBI" id="CHEBI:30013"/>
        <dbReference type="ChEBI" id="CHEBI:30616"/>
        <dbReference type="ChEBI" id="CHEBI:61977"/>
        <dbReference type="ChEBI" id="CHEBI:456216"/>
        <dbReference type="EC" id="2.7.11.1"/>
    </reaction>
</comment>
<accession>A0ABQ5KIN7</accession>
<keyword evidence="2" id="KW-0723">Serine/threonine-protein kinase</keyword>
<evidence type="ECO:0000256" key="1">
    <source>
        <dbReference type="ARBA" id="ARBA00012513"/>
    </source>
</evidence>
<dbReference type="PROSITE" id="PS00108">
    <property type="entry name" value="PROTEIN_KINASE_ST"/>
    <property type="match status" value="1"/>
</dbReference>
<dbReference type="Proteomes" id="UP001057375">
    <property type="component" value="Unassembled WGS sequence"/>
</dbReference>
<name>A0ABQ5KIN7_9EUKA</name>
<comment type="catalytic activity">
    <reaction evidence="8">
        <text>L-seryl-[protein] + ATP = O-phospho-L-seryl-[protein] + ADP + H(+)</text>
        <dbReference type="Rhea" id="RHEA:17989"/>
        <dbReference type="Rhea" id="RHEA-COMP:9863"/>
        <dbReference type="Rhea" id="RHEA-COMP:11604"/>
        <dbReference type="ChEBI" id="CHEBI:15378"/>
        <dbReference type="ChEBI" id="CHEBI:29999"/>
        <dbReference type="ChEBI" id="CHEBI:30616"/>
        <dbReference type="ChEBI" id="CHEBI:83421"/>
        <dbReference type="ChEBI" id="CHEBI:456216"/>
        <dbReference type="EC" id="2.7.11.1"/>
    </reaction>
</comment>
<dbReference type="InterPro" id="IPR000719">
    <property type="entry name" value="Prot_kinase_dom"/>
</dbReference>
<evidence type="ECO:0000256" key="2">
    <source>
        <dbReference type="ARBA" id="ARBA00022527"/>
    </source>
</evidence>
<keyword evidence="3" id="KW-0808">Transferase</keyword>
<evidence type="ECO:0000313" key="12">
    <source>
        <dbReference type="Proteomes" id="UP001057375"/>
    </source>
</evidence>
<dbReference type="SUPFAM" id="SSF56112">
    <property type="entry name" value="Protein kinase-like (PK-like)"/>
    <property type="match status" value="1"/>
</dbReference>
<dbReference type="PANTHER" id="PTHR43671">
    <property type="entry name" value="SERINE/THREONINE-PROTEIN KINASE NEK"/>
    <property type="match status" value="1"/>
</dbReference>
<dbReference type="CDD" id="cd00180">
    <property type="entry name" value="PKc"/>
    <property type="match status" value="1"/>
</dbReference>
<feature type="non-terminal residue" evidence="11">
    <location>
        <position position="532"/>
    </location>
</feature>
<evidence type="ECO:0000256" key="8">
    <source>
        <dbReference type="ARBA" id="ARBA00048679"/>
    </source>
</evidence>
<dbReference type="EMBL" id="BQXS01009738">
    <property type="protein sequence ID" value="GKT31776.1"/>
    <property type="molecule type" value="Genomic_DNA"/>
</dbReference>
<comment type="caution">
    <text evidence="11">The sequence shown here is derived from an EMBL/GenBank/DDBJ whole genome shotgun (WGS) entry which is preliminary data.</text>
</comment>
<sequence>MKVVLKFFHLPAGSSASSELSPLSVSQYQVLMRSALSPRLIGQCPFIVPLLCSFLDVHAKDSDKYGAYLVFPFFPQGDMLQWIEHANPTISQLHHVLRCVLRALAFLHSHNIVHCDLKLQNILIDDDGNGILCDFEGAVDCSERTMRLISPTMKIGTQMYMAPEIDQAIKDRVSPHPTPSSDVFSFGVLLQCVFSEWEGGCMPAEVEGICKQCMDERPENRPSAAQILMLKWFRPLVCEDKIRMRSRKDRVMGSNASELDSHPDLIQHSKQSSQIHGSKHLKGAKYEIALDESDSDRESHSEMSKRMDPNGFFETAKHDGIRRATFSIGTSNVTSRCVAVGGRGSLMFCGNDDGTVVSFEPDVYPLHEYRSYNTPLLNTTMHGSELLSLSTNHGILASSDTEGIALYLHLGNSYEKFYSKESFIFTETDLKTYIGWETTDTQPIDTQGVPIREEEDEYIDDSLMVFGKGVLNAWLDAIKGLGGGAEWLMQKLQKHFGGDSEKDIKDRVKAFMKFVVEGKRKEVEATEKEELA</sequence>
<reference evidence="11" key="1">
    <citation type="submission" date="2022-03" db="EMBL/GenBank/DDBJ databases">
        <title>Draft genome sequence of Aduncisulcus paluster, a free-living microaerophilic Fornicata.</title>
        <authorList>
            <person name="Yuyama I."/>
            <person name="Kume K."/>
            <person name="Tamura T."/>
            <person name="Inagaki Y."/>
            <person name="Hashimoto T."/>
        </authorList>
    </citation>
    <scope>NUCLEOTIDE SEQUENCE</scope>
    <source>
        <strain evidence="11">NY0171</strain>
    </source>
</reference>
<evidence type="ECO:0000256" key="5">
    <source>
        <dbReference type="ARBA" id="ARBA00022777"/>
    </source>
</evidence>
<evidence type="ECO:0000259" key="10">
    <source>
        <dbReference type="PROSITE" id="PS50011"/>
    </source>
</evidence>
<feature type="domain" description="Protein kinase" evidence="10">
    <location>
        <begin position="1"/>
        <end position="233"/>
    </location>
</feature>
<proteinExistence type="predicted"/>
<evidence type="ECO:0000256" key="6">
    <source>
        <dbReference type="ARBA" id="ARBA00022840"/>
    </source>
</evidence>
<gene>
    <name evidence="11" type="ORF">ADUPG1_006134</name>
</gene>
<dbReference type="InterPro" id="IPR011009">
    <property type="entry name" value="Kinase-like_dom_sf"/>
</dbReference>
<feature type="region of interest" description="Disordered" evidence="9">
    <location>
        <begin position="253"/>
        <end position="312"/>
    </location>
</feature>
<evidence type="ECO:0000256" key="7">
    <source>
        <dbReference type="ARBA" id="ARBA00047899"/>
    </source>
</evidence>
<dbReference type="Gene3D" id="1.10.510.10">
    <property type="entry name" value="Transferase(Phosphotransferase) domain 1"/>
    <property type="match status" value="1"/>
</dbReference>